<evidence type="ECO:0000313" key="3">
    <source>
        <dbReference type="Proteomes" id="UP000499080"/>
    </source>
</evidence>
<keyword evidence="3" id="KW-1185">Reference proteome</keyword>
<name>A0A4Y2CBV8_ARAVE</name>
<dbReference type="AlphaFoldDB" id="A0A4Y2CBV8"/>
<accession>A0A4Y2CBV8</accession>
<evidence type="ECO:0000313" key="2">
    <source>
        <dbReference type="EMBL" id="GBM01759.1"/>
    </source>
</evidence>
<protein>
    <submittedName>
        <fullName evidence="2">Uncharacterized protein</fullName>
    </submittedName>
</protein>
<gene>
    <name evidence="2" type="ORF">AVEN_271995_1</name>
</gene>
<dbReference type="Proteomes" id="UP000499080">
    <property type="component" value="Unassembled WGS sequence"/>
</dbReference>
<proteinExistence type="predicted"/>
<reference evidence="2 3" key="1">
    <citation type="journal article" date="2019" name="Sci. Rep.">
        <title>Orb-weaving spider Araneus ventricosus genome elucidates the spidroin gene catalogue.</title>
        <authorList>
            <person name="Kono N."/>
            <person name="Nakamura H."/>
            <person name="Ohtoshi R."/>
            <person name="Moran D.A.P."/>
            <person name="Shinohara A."/>
            <person name="Yoshida Y."/>
            <person name="Fujiwara M."/>
            <person name="Mori M."/>
            <person name="Tomita M."/>
            <person name="Arakawa K."/>
        </authorList>
    </citation>
    <scope>NUCLEOTIDE SEQUENCE [LARGE SCALE GENOMIC DNA]</scope>
</reference>
<evidence type="ECO:0000256" key="1">
    <source>
        <dbReference type="SAM" id="MobiDB-lite"/>
    </source>
</evidence>
<comment type="caution">
    <text evidence="2">The sequence shown here is derived from an EMBL/GenBank/DDBJ whole genome shotgun (WGS) entry which is preliminary data.</text>
</comment>
<organism evidence="2 3">
    <name type="scientific">Araneus ventricosus</name>
    <name type="common">Orbweaver spider</name>
    <name type="synonym">Epeira ventricosa</name>
    <dbReference type="NCBI Taxonomy" id="182803"/>
    <lineage>
        <taxon>Eukaryota</taxon>
        <taxon>Metazoa</taxon>
        <taxon>Ecdysozoa</taxon>
        <taxon>Arthropoda</taxon>
        <taxon>Chelicerata</taxon>
        <taxon>Arachnida</taxon>
        <taxon>Araneae</taxon>
        <taxon>Araneomorphae</taxon>
        <taxon>Entelegynae</taxon>
        <taxon>Araneoidea</taxon>
        <taxon>Araneidae</taxon>
        <taxon>Araneus</taxon>
    </lineage>
</organism>
<feature type="region of interest" description="Disordered" evidence="1">
    <location>
        <begin position="68"/>
        <end position="106"/>
    </location>
</feature>
<sequence>MYRFPHVLSQSRGGLVIRSNLRGRRVSGSKPDSSENPPCMWLLQVALYVEGQTSSRWRDAEAWRRGMPAQVLNSTSKRGSKLRGPSQDKLRTSSKGDVNVTKMKEN</sequence>
<dbReference type="EMBL" id="BGPR01000172">
    <property type="protein sequence ID" value="GBM01759.1"/>
    <property type="molecule type" value="Genomic_DNA"/>
</dbReference>